<accession>W9RMH6</accession>
<proteinExistence type="predicted"/>
<evidence type="ECO:0000313" key="2">
    <source>
        <dbReference type="Proteomes" id="UP000030645"/>
    </source>
</evidence>
<gene>
    <name evidence="1" type="ORF">L484_014927</name>
</gene>
<protein>
    <submittedName>
        <fullName evidence="1">Uncharacterized protein</fullName>
    </submittedName>
</protein>
<evidence type="ECO:0000313" key="1">
    <source>
        <dbReference type="EMBL" id="EXB60473.1"/>
    </source>
</evidence>
<sequence length="92" mass="10775">MKLNCGIGIRDRRSSSIFWDPKHDDKNQRSARTTPEWRIGFEFGSVETTRESLWGTGLRLFLSRTDSMSTTRRFYKRQSIATRSNKRHVHAG</sequence>
<organism evidence="1 2">
    <name type="scientific">Morus notabilis</name>
    <dbReference type="NCBI Taxonomy" id="981085"/>
    <lineage>
        <taxon>Eukaryota</taxon>
        <taxon>Viridiplantae</taxon>
        <taxon>Streptophyta</taxon>
        <taxon>Embryophyta</taxon>
        <taxon>Tracheophyta</taxon>
        <taxon>Spermatophyta</taxon>
        <taxon>Magnoliopsida</taxon>
        <taxon>eudicotyledons</taxon>
        <taxon>Gunneridae</taxon>
        <taxon>Pentapetalae</taxon>
        <taxon>rosids</taxon>
        <taxon>fabids</taxon>
        <taxon>Rosales</taxon>
        <taxon>Moraceae</taxon>
        <taxon>Moreae</taxon>
        <taxon>Morus</taxon>
    </lineage>
</organism>
<name>W9RMH6_9ROSA</name>
<dbReference type="EMBL" id="KE344395">
    <property type="protein sequence ID" value="EXB60473.1"/>
    <property type="molecule type" value="Genomic_DNA"/>
</dbReference>
<dbReference type="AlphaFoldDB" id="W9RMH6"/>
<dbReference type="Proteomes" id="UP000030645">
    <property type="component" value="Unassembled WGS sequence"/>
</dbReference>
<keyword evidence="2" id="KW-1185">Reference proteome</keyword>
<reference evidence="2" key="1">
    <citation type="submission" date="2013-01" db="EMBL/GenBank/DDBJ databases">
        <title>Draft Genome Sequence of a Mulberry Tree, Morus notabilis C.K. Schneid.</title>
        <authorList>
            <person name="He N."/>
            <person name="Zhao S."/>
        </authorList>
    </citation>
    <scope>NUCLEOTIDE SEQUENCE</scope>
</reference>